<dbReference type="HAMAP" id="MF_00120">
    <property type="entry name" value="GatA"/>
    <property type="match status" value="1"/>
</dbReference>
<evidence type="ECO:0000256" key="4">
    <source>
        <dbReference type="ARBA" id="ARBA00022840"/>
    </source>
</evidence>
<dbReference type="GO" id="GO:0030956">
    <property type="term" value="C:glutamyl-tRNA(Gln) amidotransferase complex"/>
    <property type="evidence" value="ECO:0007669"/>
    <property type="project" value="InterPro"/>
</dbReference>
<evidence type="ECO:0000256" key="5">
    <source>
        <dbReference type="ARBA" id="ARBA00022917"/>
    </source>
</evidence>
<dbReference type="OrthoDB" id="9811471at2"/>
<proteinExistence type="inferred from homology"/>
<comment type="similarity">
    <text evidence="1 8">Belongs to the amidase family. GatA subfamily.</text>
</comment>
<keyword evidence="2 8" id="KW-0436">Ligase</keyword>
<keyword evidence="11" id="KW-1185">Reference proteome</keyword>
<evidence type="ECO:0000256" key="8">
    <source>
        <dbReference type="HAMAP-Rule" id="MF_00120"/>
    </source>
</evidence>
<protein>
    <recommendedName>
        <fullName evidence="8">Glutamyl-tRNA(Gln) amidotransferase subunit A</fullName>
        <shortName evidence="8">Glu-ADT subunit A</shortName>
        <ecNumber evidence="8">6.3.5.7</ecNumber>
    </recommendedName>
</protein>
<evidence type="ECO:0000313" key="11">
    <source>
        <dbReference type="Proteomes" id="UP000019365"/>
    </source>
</evidence>
<feature type="active site" description="Charge relay system" evidence="8">
    <location>
        <position position="148"/>
    </location>
</feature>
<comment type="catalytic activity">
    <reaction evidence="7 8">
        <text>L-glutamyl-tRNA(Gln) + L-glutamine + ATP + H2O = L-glutaminyl-tRNA(Gln) + L-glutamate + ADP + phosphate + H(+)</text>
        <dbReference type="Rhea" id="RHEA:17521"/>
        <dbReference type="Rhea" id="RHEA-COMP:9681"/>
        <dbReference type="Rhea" id="RHEA-COMP:9684"/>
        <dbReference type="ChEBI" id="CHEBI:15377"/>
        <dbReference type="ChEBI" id="CHEBI:15378"/>
        <dbReference type="ChEBI" id="CHEBI:29985"/>
        <dbReference type="ChEBI" id="CHEBI:30616"/>
        <dbReference type="ChEBI" id="CHEBI:43474"/>
        <dbReference type="ChEBI" id="CHEBI:58359"/>
        <dbReference type="ChEBI" id="CHEBI:78520"/>
        <dbReference type="ChEBI" id="CHEBI:78521"/>
        <dbReference type="ChEBI" id="CHEBI:456216"/>
        <dbReference type="EC" id="6.3.5.7"/>
    </reaction>
</comment>
<dbReference type="eggNOG" id="COG0154">
    <property type="taxonomic scope" value="Bacteria"/>
</dbReference>
<dbReference type="NCBIfam" id="TIGR00132">
    <property type="entry name" value="gatA"/>
    <property type="match status" value="1"/>
</dbReference>
<gene>
    <name evidence="8" type="primary">gatA</name>
    <name evidence="10" type="ORF">RF007C_09165</name>
</gene>
<evidence type="ECO:0000256" key="7">
    <source>
        <dbReference type="ARBA" id="ARBA00047407"/>
    </source>
</evidence>
<reference evidence="10 11" key="1">
    <citation type="journal article" date="2014" name="PLoS ONE">
        <title>Rumen cellulosomics: divergent fiber-degrading strategies revealed by comparative genome-wide analysis of six ruminococcal strains.</title>
        <authorList>
            <person name="Dassa B."/>
            <person name="Borovok I."/>
            <person name="Ruimy-Israeli V."/>
            <person name="Lamed R."/>
            <person name="Flint H.J."/>
            <person name="Duncan S.H."/>
            <person name="Henrissat B."/>
            <person name="Coutinho P."/>
            <person name="Morrison M."/>
            <person name="Mosoni P."/>
            <person name="Yeoman C.J."/>
            <person name="White B.A."/>
            <person name="Bayer E.A."/>
        </authorList>
    </citation>
    <scope>NUCLEOTIDE SEQUENCE [LARGE SCALE GENOMIC DNA]</scope>
    <source>
        <strain evidence="10 11">007c</strain>
    </source>
</reference>
<dbReference type="Gene3D" id="3.90.1300.10">
    <property type="entry name" value="Amidase signature (AS) domain"/>
    <property type="match status" value="1"/>
</dbReference>
<dbReference type="EC" id="6.3.5.7" evidence="8"/>
<feature type="active site" description="Acyl-ester intermediate" evidence="8">
    <location>
        <position position="172"/>
    </location>
</feature>
<dbReference type="InterPro" id="IPR020556">
    <property type="entry name" value="Amidase_CS"/>
</dbReference>
<name>W7UFA6_RUMFL</name>
<dbReference type="PANTHER" id="PTHR11895:SF7">
    <property type="entry name" value="GLUTAMYL-TRNA(GLN) AMIDOTRANSFERASE SUBUNIT A, MITOCHONDRIAL"/>
    <property type="match status" value="1"/>
</dbReference>
<dbReference type="GO" id="GO:0050567">
    <property type="term" value="F:glutaminyl-tRNA synthase (glutamine-hydrolyzing) activity"/>
    <property type="evidence" value="ECO:0007669"/>
    <property type="project" value="UniProtKB-UniRule"/>
</dbReference>
<dbReference type="PANTHER" id="PTHR11895">
    <property type="entry name" value="TRANSAMIDASE"/>
    <property type="match status" value="1"/>
</dbReference>
<evidence type="ECO:0000256" key="1">
    <source>
        <dbReference type="ARBA" id="ARBA00008069"/>
    </source>
</evidence>
<accession>W7UFA6</accession>
<dbReference type="Pfam" id="PF01425">
    <property type="entry name" value="Amidase"/>
    <property type="match status" value="1"/>
</dbReference>
<dbReference type="InterPro" id="IPR036928">
    <property type="entry name" value="AS_sf"/>
</dbReference>
<dbReference type="EMBL" id="ATAX01000023">
    <property type="protein sequence ID" value="EWM53871.1"/>
    <property type="molecule type" value="Genomic_DNA"/>
</dbReference>
<dbReference type="RefSeq" id="WP_051456589.1">
    <property type="nucleotide sequence ID" value="NZ_ATAX01000023.1"/>
</dbReference>
<dbReference type="GO" id="GO:0005524">
    <property type="term" value="F:ATP binding"/>
    <property type="evidence" value="ECO:0007669"/>
    <property type="project" value="UniProtKB-KW"/>
</dbReference>
<evidence type="ECO:0000256" key="2">
    <source>
        <dbReference type="ARBA" id="ARBA00022598"/>
    </source>
</evidence>
<evidence type="ECO:0000313" key="10">
    <source>
        <dbReference type="EMBL" id="EWM53871.1"/>
    </source>
</evidence>
<dbReference type="SUPFAM" id="SSF75304">
    <property type="entry name" value="Amidase signature (AS) enzymes"/>
    <property type="match status" value="1"/>
</dbReference>
<dbReference type="AlphaFoldDB" id="W7UFA6"/>
<feature type="active site" description="Charge relay system" evidence="8">
    <location>
        <position position="73"/>
    </location>
</feature>
<dbReference type="InterPro" id="IPR023631">
    <property type="entry name" value="Amidase_dom"/>
</dbReference>
<keyword evidence="5 8" id="KW-0648">Protein biosynthesis</keyword>
<feature type="domain" description="Amidase" evidence="9">
    <location>
        <begin position="24"/>
        <end position="457"/>
    </location>
</feature>
<sequence length="474" mass="50808">MLWEYTATELIGMLHRKECSGKEIINDVSIRANDVQPLYNSYITLRSAADTASDTICKADECMTLSGIPVAVKDNISTKGIRTTCASRMLSDYVPPYDAFAVERLRLAGAYIIGKTNMDEFAMGSASDTGFFGAVRNPLDMDYSAGGSSGGSAAAVAGGAAVLALGTDTGGSVRQPASLCGIAGFCPSYGAVSRYGLISFASSLDRIGFMGRSVSDLKLLYNIINVRDSQDVTNFSKKNSAEENADIKGLRIGIVKEFSAASADSDVTAAVNAGIKLMELSGAVIKSVSVPSVSLAVKAYYIISSAEAASNLARYDGVRYGHRAENFKDLRDMFVRSRSEGFGEEVKRRIMLGTFVLSEGYAESYYKRAMAVRRQLCTEFDEVFRECDIIAAPVYPCAGIRLGEKTSSVKRYAADIFTVPSSMAGLPAVSVPCGKNSKGLPIGLQLIGGRYHDDRLLEAAEIFEILRGDDYGRA</sequence>
<evidence type="ECO:0000256" key="6">
    <source>
        <dbReference type="ARBA" id="ARBA00025295"/>
    </source>
</evidence>
<dbReference type="Proteomes" id="UP000019365">
    <property type="component" value="Unassembled WGS sequence"/>
</dbReference>
<comment type="function">
    <text evidence="6 8">Allows the formation of correctly charged Gln-tRNA(Gln) through the transamidation of misacylated Glu-tRNA(Gln) in organisms which lack glutaminyl-tRNA synthetase. The reaction takes place in the presence of glutamine and ATP through an activated gamma-phospho-Glu-tRNA(Gln).</text>
</comment>
<dbReference type="InterPro" id="IPR004412">
    <property type="entry name" value="GatA"/>
</dbReference>
<dbReference type="PROSITE" id="PS00571">
    <property type="entry name" value="AMIDASES"/>
    <property type="match status" value="1"/>
</dbReference>
<evidence type="ECO:0000256" key="3">
    <source>
        <dbReference type="ARBA" id="ARBA00022741"/>
    </source>
</evidence>
<dbReference type="PATRIC" id="fig|1341157.4.peg.1515"/>
<comment type="caution">
    <text evidence="10">The sequence shown here is derived from an EMBL/GenBank/DDBJ whole genome shotgun (WGS) entry which is preliminary data.</text>
</comment>
<comment type="subunit">
    <text evidence="8">Heterotrimer of A, B and C subunits.</text>
</comment>
<keyword evidence="3 8" id="KW-0547">Nucleotide-binding</keyword>
<dbReference type="InterPro" id="IPR000120">
    <property type="entry name" value="Amidase"/>
</dbReference>
<evidence type="ECO:0000259" key="9">
    <source>
        <dbReference type="Pfam" id="PF01425"/>
    </source>
</evidence>
<organism evidence="10 11">
    <name type="scientific">Ruminococcus flavefaciens 007c</name>
    <dbReference type="NCBI Taxonomy" id="1341157"/>
    <lineage>
        <taxon>Bacteria</taxon>
        <taxon>Bacillati</taxon>
        <taxon>Bacillota</taxon>
        <taxon>Clostridia</taxon>
        <taxon>Eubacteriales</taxon>
        <taxon>Oscillospiraceae</taxon>
        <taxon>Ruminococcus</taxon>
    </lineage>
</organism>
<keyword evidence="4 8" id="KW-0067">ATP-binding</keyword>
<dbReference type="GO" id="GO:0006412">
    <property type="term" value="P:translation"/>
    <property type="evidence" value="ECO:0007669"/>
    <property type="project" value="UniProtKB-UniRule"/>
</dbReference>